<proteinExistence type="predicted"/>
<feature type="transmembrane region" description="Helical" evidence="1">
    <location>
        <begin position="193"/>
        <end position="226"/>
    </location>
</feature>
<feature type="transmembrane region" description="Helical" evidence="1">
    <location>
        <begin position="71"/>
        <end position="102"/>
    </location>
</feature>
<keyword evidence="1" id="KW-0472">Membrane</keyword>
<reference evidence="2 3" key="1">
    <citation type="submission" date="2024-02" db="EMBL/GenBank/DDBJ databases">
        <title>Chromosome-scale genome assembly of the rough periwinkle Littorina saxatilis.</title>
        <authorList>
            <person name="De Jode A."/>
            <person name="Faria R."/>
            <person name="Formenti G."/>
            <person name="Sims Y."/>
            <person name="Smith T.P."/>
            <person name="Tracey A."/>
            <person name="Wood J.M.D."/>
            <person name="Zagrodzka Z.B."/>
            <person name="Johannesson K."/>
            <person name="Butlin R.K."/>
            <person name="Leder E.H."/>
        </authorList>
    </citation>
    <scope>NUCLEOTIDE SEQUENCE [LARGE SCALE GENOMIC DNA]</scope>
    <source>
        <strain evidence="2">Snail1</strain>
        <tissue evidence="2">Muscle</tissue>
    </source>
</reference>
<comment type="caution">
    <text evidence="2">The sequence shown here is derived from an EMBL/GenBank/DDBJ whole genome shotgun (WGS) entry which is preliminary data.</text>
</comment>
<dbReference type="PANTHER" id="PTHR33444">
    <property type="entry name" value="SI:DKEY-19B23.12-RELATED"/>
    <property type="match status" value="1"/>
</dbReference>
<keyword evidence="3" id="KW-1185">Reference proteome</keyword>
<gene>
    <name evidence="2" type="ORF">V1264_004237</name>
</gene>
<evidence type="ECO:0008006" key="4">
    <source>
        <dbReference type="Google" id="ProtNLM"/>
    </source>
</evidence>
<feature type="transmembrane region" description="Helical" evidence="1">
    <location>
        <begin position="114"/>
        <end position="132"/>
    </location>
</feature>
<dbReference type="AlphaFoldDB" id="A0AAN9B1S1"/>
<dbReference type="Proteomes" id="UP001374579">
    <property type="component" value="Unassembled WGS sequence"/>
</dbReference>
<evidence type="ECO:0000313" key="2">
    <source>
        <dbReference type="EMBL" id="KAK7097227.1"/>
    </source>
</evidence>
<protein>
    <recommendedName>
        <fullName evidence="4">Transmembrane protein</fullName>
    </recommendedName>
</protein>
<organism evidence="2 3">
    <name type="scientific">Littorina saxatilis</name>
    <dbReference type="NCBI Taxonomy" id="31220"/>
    <lineage>
        <taxon>Eukaryota</taxon>
        <taxon>Metazoa</taxon>
        <taxon>Spiralia</taxon>
        <taxon>Lophotrochozoa</taxon>
        <taxon>Mollusca</taxon>
        <taxon>Gastropoda</taxon>
        <taxon>Caenogastropoda</taxon>
        <taxon>Littorinimorpha</taxon>
        <taxon>Littorinoidea</taxon>
        <taxon>Littorinidae</taxon>
        <taxon>Littorina</taxon>
    </lineage>
</organism>
<dbReference type="EMBL" id="JBAMIC010000013">
    <property type="protein sequence ID" value="KAK7097227.1"/>
    <property type="molecule type" value="Genomic_DNA"/>
</dbReference>
<keyword evidence="1" id="KW-0812">Transmembrane</keyword>
<accession>A0AAN9B1S1</accession>
<keyword evidence="1" id="KW-1133">Transmembrane helix</keyword>
<dbReference type="PANTHER" id="PTHR33444:SF2">
    <property type="entry name" value="MARVEL DOMAIN-CONTAINING PROTEIN"/>
    <property type="match status" value="1"/>
</dbReference>
<evidence type="ECO:0000256" key="1">
    <source>
        <dbReference type="SAM" id="Phobius"/>
    </source>
</evidence>
<feature type="transmembrane region" description="Helical" evidence="1">
    <location>
        <begin position="153"/>
        <end position="173"/>
    </location>
</feature>
<name>A0AAN9B1S1_9CAEN</name>
<dbReference type="InterPro" id="IPR040350">
    <property type="entry name" value="TMEM272"/>
</dbReference>
<evidence type="ECO:0000313" key="3">
    <source>
        <dbReference type="Proteomes" id="UP001374579"/>
    </source>
</evidence>
<sequence>MTDPKSYESTMDAEQPPAYNVASSLRAGQPELPSYQDAERNGPPPSYDSLYGKAKAMREESNGNVDFIKKIIFMIFGTIGFTIFLGLILAIPIAMLVMGVIYLDDCPEERYIPIYLLVAGVFGVLRNLITIGRRCCTRKEEGEEEQKAKPNPIESIIDCFMIGWFIAGNVWIYRTKGDFSEDPNAPNFCDPTLYWFAFWITTATYIVMATGCCCCCFCGLLAFCLGGKKE</sequence>